<keyword evidence="3" id="KW-1185">Reference proteome</keyword>
<evidence type="ECO:0000256" key="1">
    <source>
        <dbReference type="SAM" id="Phobius"/>
    </source>
</evidence>
<gene>
    <name evidence="2" type="ORF">LEP1GSC050_3326</name>
</gene>
<dbReference type="AlphaFoldDB" id="T0GIR9"/>
<reference evidence="2" key="1">
    <citation type="submission" date="2013-05" db="EMBL/GenBank/DDBJ databases">
        <authorList>
            <person name="Harkins D.M."/>
            <person name="Durkin A.S."/>
            <person name="Brinkac L.M."/>
            <person name="Haft D.H."/>
            <person name="Selengut J.D."/>
            <person name="Sanka R."/>
            <person name="DePew J."/>
            <person name="Purushe J."/>
            <person name="Hartskeerl R.A."/>
            <person name="Ahmed A."/>
            <person name="van der Linden H."/>
            <person name="Goris M.G.A."/>
            <person name="Vinetz J.M."/>
            <person name="Sutton G.G."/>
            <person name="Nierman W.C."/>
            <person name="Fouts D.E."/>
        </authorList>
    </citation>
    <scope>NUCLEOTIDE SEQUENCE [LARGE SCALE GENOMIC DNA]</scope>
    <source>
        <strain evidence="2">5399</strain>
    </source>
</reference>
<keyword evidence="1" id="KW-0812">Transmembrane</keyword>
<feature type="transmembrane region" description="Helical" evidence="1">
    <location>
        <begin position="232"/>
        <end position="248"/>
    </location>
</feature>
<name>T0GIR9_9LEPT</name>
<comment type="caution">
    <text evidence="2">The sequence shown here is derived from an EMBL/GenBank/DDBJ whole genome shotgun (WGS) entry which is preliminary data.</text>
</comment>
<evidence type="ECO:0000313" key="2">
    <source>
        <dbReference type="EMBL" id="EQA45283.1"/>
    </source>
</evidence>
<feature type="transmembrane region" description="Helical" evidence="1">
    <location>
        <begin position="196"/>
        <end position="220"/>
    </location>
</feature>
<dbReference type="EMBL" id="AHMO02000008">
    <property type="protein sequence ID" value="EQA45283.1"/>
    <property type="molecule type" value="Genomic_DNA"/>
</dbReference>
<organism evidence="2 3">
    <name type="scientific">Leptospira broomii serovar Hurstbridge str. 5399</name>
    <dbReference type="NCBI Taxonomy" id="1049789"/>
    <lineage>
        <taxon>Bacteria</taxon>
        <taxon>Pseudomonadati</taxon>
        <taxon>Spirochaetota</taxon>
        <taxon>Spirochaetia</taxon>
        <taxon>Leptospirales</taxon>
        <taxon>Leptospiraceae</taxon>
        <taxon>Leptospira</taxon>
    </lineage>
</organism>
<feature type="transmembrane region" description="Helical" evidence="1">
    <location>
        <begin position="20"/>
        <end position="41"/>
    </location>
</feature>
<feature type="transmembrane region" description="Helical" evidence="1">
    <location>
        <begin position="159"/>
        <end position="176"/>
    </location>
</feature>
<feature type="transmembrane region" description="Helical" evidence="1">
    <location>
        <begin position="285"/>
        <end position="308"/>
    </location>
</feature>
<protein>
    <submittedName>
        <fullName evidence="2">Membrane protein</fullName>
    </submittedName>
</protein>
<keyword evidence="1" id="KW-1133">Transmembrane helix</keyword>
<keyword evidence="1" id="KW-0472">Membrane</keyword>
<feature type="transmembrane region" description="Helical" evidence="1">
    <location>
        <begin position="94"/>
        <end position="111"/>
    </location>
</feature>
<accession>T0GIR9</accession>
<feature type="transmembrane region" description="Helical" evidence="1">
    <location>
        <begin position="117"/>
        <end position="138"/>
    </location>
</feature>
<feature type="transmembrane region" description="Helical" evidence="1">
    <location>
        <begin position="343"/>
        <end position="363"/>
    </location>
</feature>
<feature type="transmembrane region" description="Helical" evidence="1">
    <location>
        <begin position="254"/>
        <end position="273"/>
    </location>
</feature>
<dbReference type="OrthoDB" id="235490at2"/>
<dbReference type="STRING" id="1049789.LEP1GSC050_3326"/>
<evidence type="ECO:0000313" key="3">
    <source>
        <dbReference type="Proteomes" id="UP000015454"/>
    </source>
</evidence>
<dbReference type="Proteomes" id="UP000015454">
    <property type="component" value="Unassembled WGS sequence"/>
</dbReference>
<dbReference type="RefSeq" id="WP_010571463.1">
    <property type="nucleotide sequence ID" value="NZ_AHMO02000008.1"/>
</dbReference>
<proteinExistence type="predicted"/>
<sequence length="381" mass="44397">MTADSKIANSWIFSARFDLLWIIGPGILAVLIALLVHSVELPLVILGSGASRTNGQALPPWLWLILIPGLDVSHVYSTLFRAYFDRRQWQERRFLLAVTPLFCFLLALTIYSFGKLVFWRAMAYLAVFHFIRQQYGFLALYSRKEPFHFKVFPFSWDKFTLYVITVIPILYWHVVPNGRNFEWFMDGDFYSLPNSLLANIILCLYWSWIVVYLLSLIYTFVKTRSVSWPKNLLLLNTALVWYVGIIALNDDLSFTITNVVNHGIPYMALIFLYGKYRRKNFSSFFYKAFANTTTGIIVFAATLLLFAYSEEWLWDTFVWKDHSEIFGNASLIKTGLGKGLEVILVPLFFLPQFTHYVLDGFLWKVSDKNRELRDFFGISRV</sequence>
<feature type="transmembrane region" description="Helical" evidence="1">
    <location>
        <begin position="61"/>
        <end position="82"/>
    </location>
</feature>